<dbReference type="GO" id="GO:0000177">
    <property type="term" value="C:cytoplasmic exosome (RNase complex)"/>
    <property type="evidence" value="ECO:0007669"/>
    <property type="project" value="EnsemblFungi"/>
</dbReference>
<dbReference type="GO" id="GO:0034476">
    <property type="term" value="P:U5 snRNA 3'-end processing"/>
    <property type="evidence" value="ECO:0007669"/>
    <property type="project" value="EnsemblFungi"/>
</dbReference>
<comment type="similarity">
    <text evidence="3">Belongs to the RNase PH family.</text>
</comment>
<evidence type="ECO:0000256" key="10">
    <source>
        <dbReference type="ARBA" id="ARBA00077933"/>
    </source>
</evidence>
<dbReference type="GO" id="GO:0005730">
    <property type="term" value="C:nucleolus"/>
    <property type="evidence" value="ECO:0007669"/>
    <property type="project" value="UniProtKB-SubCell"/>
</dbReference>
<evidence type="ECO:0000256" key="3">
    <source>
        <dbReference type="ARBA" id="ARBA00006678"/>
    </source>
</evidence>
<evidence type="ECO:0000259" key="12">
    <source>
        <dbReference type="Pfam" id="PF03725"/>
    </source>
</evidence>
<gene>
    <name evidence="13" type="ORF">LALA0_S09e02344g</name>
</gene>
<evidence type="ECO:0000256" key="5">
    <source>
        <dbReference type="ARBA" id="ARBA00022490"/>
    </source>
</evidence>
<feature type="domain" description="Exoribonuclease phosphorolytic" evidence="12">
    <location>
        <begin position="191"/>
        <end position="269"/>
    </location>
</feature>
<protein>
    <recommendedName>
        <fullName evidence="4">Exosome complex component RRP45</fullName>
    </recommendedName>
    <alternativeName>
        <fullName evidence="10">Ribosomal RNA-processing protein 45</fullName>
    </alternativeName>
</protein>
<dbReference type="GO" id="GO:0071035">
    <property type="term" value="P:nuclear polyadenylation-dependent rRNA catabolic process"/>
    <property type="evidence" value="ECO:0007669"/>
    <property type="project" value="EnsemblFungi"/>
</dbReference>
<dbReference type="STRING" id="1245769.A0A0C7NBJ8"/>
<keyword evidence="7" id="KW-0271">Exosome</keyword>
<dbReference type="AlphaFoldDB" id="A0A0C7NBJ8"/>
<evidence type="ECO:0000256" key="1">
    <source>
        <dbReference type="ARBA" id="ARBA00004496"/>
    </source>
</evidence>
<sequence length="305" mass="33839">MAKDIEISTSESKFLIETLRQGLRQDLRKFEEIREVGIEFGKDYGDVTVTMGKTKVHCRISCSIAQPYEDRPFEGLFYISTETSPMAGAQFENGNNTGEDEVLCSRIIEKAVRRSGALDVEGLCIVAGSKCWAVRADVHFLDCDGGFIDVSCIAVMCGLLHFRKPDVTVAGEHITVHSMDEREPVPLGVLHIPICVTFSFFNPEDAEENIKGESNKEICIIDATLKEELLRDGTLTVTLNKNREVVQVSKAGGLPMDALTLMDCCHKAFNITETLTDQITAKLKQDFEARNQYAAMLSSENTRVS</sequence>
<dbReference type="GO" id="GO:0016075">
    <property type="term" value="P:rRNA catabolic process"/>
    <property type="evidence" value="ECO:0007669"/>
    <property type="project" value="TreeGrafter"/>
</dbReference>
<evidence type="ECO:0000256" key="9">
    <source>
        <dbReference type="ARBA" id="ARBA00023242"/>
    </source>
</evidence>
<dbReference type="GO" id="GO:0071028">
    <property type="term" value="P:nuclear mRNA surveillance"/>
    <property type="evidence" value="ECO:0007669"/>
    <property type="project" value="TreeGrafter"/>
</dbReference>
<evidence type="ECO:0000259" key="11">
    <source>
        <dbReference type="Pfam" id="PF01138"/>
    </source>
</evidence>
<dbReference type="Pfam" id="PF01138">
    <property type="entry name" value="RNase_PH"/>
    <property type="match status" value="1"/>
</dbReference>
<dbReference type="GO" id="GO:0034473">
    <property type="term" value="P:U1 snRNA 3'-end processing"/>
    <property type="evidence" value="ECO:0007669"/>
    <property type="project" value="EnsemblFungi"/>
</dbReference>
<dbReference type="InterPro" id="IPR020568">
    <property type="entry name" value="Ribosomal_Su5_D2-typ_SF"/>
</dbReference>
<reference evidence="13 14" key="1">
    <citation type="submission" date="2014-12" db="EMBL/GenBank/DDBJ databases">
        <authorList>
            <person name="Neuveglise Cecile"/>
        </authorList>
    </citation>
    <scope>NUCLEOTIDE SEQUENCE [LARGE SCALE GENOMIC DNA]</scope>
    <source>
        <strain evidence="13 14">CBS 12615</strain>
    </source>
</reference>
<dbReference type="GO" id="GO:0035925">
    <property type="term" value="F:mRNA 3'-UTR AU-rich region binding"/>
    <property type="evidence" value="ECO:0007669"/>
    <property type="project" value="TreeGrafter"/>
</dbReference>
<dbReference type="InterPro" id="IPR015847">
    <property type="entry name" value="ExoRNase_PH_dom2"/>
</dbReference>
<dbReference type="RefSeq" id="XP_022629992.1">
    <property type="nucleotide sequence ID" value="XM_022770675.1"/>
</dbReference>
<dbReference type="InterPro" id="IPR033100">
    <property type="entry name" value="Rrp45"/>
</dbReference>
<dbReference type="SUPFAM" id="SSF55666">
    <property type="entry name" value="Ribonuclease PH domain 2-like"/>
    <property type="match status" value="1"/>
</dbReference>
<dbReference type="SUPFAM" id="SSF54211">
    <property type="entry name" value="Ribosomal protein S5 domain 2-like"/>
    <property type="match status" value="1"/>
</dbReference>
<keyword evidence="6" id="KW-0698">rRNA processing</keyword>
<dbReference type="Gene3D" id="3.30.230.70">
    <property type="entry name" value="GHMP Kinase, N-terminal domain"/>
    <property type="match status" value="1"/>
</dbReference>
<proteinExistence type="inferred from homology"/>
<evidence type="ECO:0000256" key="2">
    <source>
        <dbReference type="ARBA" id="ARBA00004604"/>
    </source>
</evidence>
<dbReference type="PANTHER" id="PTHR11097">
    <property type="entry name" value="EXOSOME COMPLEX EXONUCLEASE RIBOSOMAL RNA PROCESSING PROTEIN"/>
    <property type="match status" value="1"/>
</dbReference>
<dbReference type="GO" id="GO:0034475">
    <property type="term" value="P:U4 snRNA 3'-end processing"/>
    <property type="evidence" value="ECO:0007669"/>
    <property type="project" value="EnsemblFungi"/>
</dbReference>
<dbReference type="EMBL" id="LN736368">
    <property type="protein sequence ID" value="CEP63780.1"/>
    <property type="molecule type" value="Genomic_DNA"/>
</dbReference>
<dbReference type="OrthoDB" id="10264038at2759"/>
<dbReference type="CDD" id="cd11368">
    <property type="entry name" value="RNase_PH_RRP45"/>
    <property type="match status" value="1"/>
</dbReference>
<feature type="domain" description="Exoribonuclease phosphorolytic" evidence="11">
    <location>
        <begin position="32"/>
        <end position="165"/>
    </location>
</feature>
<keyword evidence="8" id="KW-0694">RNA-binding</keyword>
<dbReference type="InterPro" id="IPR027408">
    <property type="entry name" value="PNPase/RNase_PH_dom_sf"/>
</dbReference>
<organism evidence="13 14">
    <name type="scientific">Lachancea lanzarotensis</name>
    <dbReference type="NCBI Taxonomy" id="1245769"/>
    <lineage>
        <taxon>Eukaryota</taxon>
        <taxon>Fungi</taxon>
        <taxon>Dikarya</taxon>
        <taxon>Ascomycota</taxon>
        <taxon>Saccharomycotina</taxon>
        <taxon>Saccharomycetes</taxon>
        <taxon>Saccharomycetales</taxon>
        <taxon>Saccharomycetaceae</taxon>
        <taxon>Lachancea</taxon>
    </lineage>
</organism>
<evidence type="ECO:0000313" key="14">
    <source>
        <dbReference type="Proteomes" id="UP000054304"/>
    </source>
</evidence>
<dbReference type="GeneID" id="34687300"/>
<evidence type="ECO:0000256" key="6">
    <source>
        <dbReference type="ARBA" id="ARBA00022552"/>
    </source>
</evidence>
<dbReference type="PANTHER" id="PTHR11097:SF14">
    <property type="entry name" value="EXOSOME COMPLEX COMPONENT RRP45"/>
    <property type="match status" value="1"/>
</dbReference>
<evidence type="ECO:0000256" key="8">
    <source>
        <dbReference type="ARBA" id="ARBA00022884"/>
    </source>
</evidence>
<evidence type="ECO:0000256" key="7">
    <source>
        <dbReference type="ARBA" id="ARBA00022835"/>
    </source>
</evidence>
<dbReference type="InterPro" id="IPR001247">
    <property type="entry name" value="ExoRNase_PH_dom1"/>
</dbReference>
<dbReference type="GO" id="GO:0000467">
    <property type="term" value="P:exonucleolytic trimming to generate mature 3'-end of 5.8S rRNA from tricistronic rRNA transcript (SSU-rRNA, 5.8S rRNA, LSU-rRNA)"/>
    <property type="evidence" value="ECO:0007669"/>
    <property type="project" value="EnsemblFungi"/>
</dbReference>
<keyword evidence="9" id="KW-0539">Nucleus</keyword>
<keyword evidence="5" id="KW-0963">Cytoplasm</keyword>
<keyword evidence="14" id="KW-1185">Reference proteome</keyword>
<dbReference type="Proteomes" id="UP000054304">
    <property type="component" value="Unassembled WGS sequence"/>
</dbReference>
<comment type="subcellular location">
    <subcellularLocation>
        <location evidence="1">Cytoplasm</location>
    </subcellularLocation>
    <subcellularLocation>
        <location evidence="2">Nucleus</location>
        <location evidence="2">Nucleolus</location>
    </subcellularLocation>
</comment>
<accession>A0A0C7NBJ8</accession>
<evidence type="ECO:0000313" key="13">
    <source>
        <dbReference type="EMBL" id="CEP63780.1"/>
    </source>
</evidence>
<dbReference type="GO" id="GO:0071038">
    <property type="term" value="P:TRAMP-dependent tRNA surveillance pathway"/>
    <property type="evidence" value="ECO:0007669"/>
    <property type="project" value="EnsemblFungi"/>
</dbReference>
<dbReference type="GO" id="GO:0000176">
    <property type="term" value="C:nuclear exosome (RNase complex)"/>
    <property type="evidence" value="ECO:0007669"/>
    <property type="project" value="EnsemblFungi"/>
</dbReference>
<dbReference type="InterPro" id="IPR050590">
    <property type="entry name" value="Exosome_comp_Rrp42_subfam"/>
</dbReference>
<dbReference type="FunFam" id="3.30.230.70:FF:000005">
    <property type="entry name" value="Exosome complex component RRP45"/>
    <property type="match status" value="1"/>
</dbReference>
<name>A0A0C7NBJ8_9SACH</name>
<evidence type="ECO:0000256" key="4">
    <source>
        <dbReference type="ARBA" id="ARBA00019572"/>
    </source>
</evidence>
<dbReference type="Pfam" id="PF03725">
    <property type="entry name" value="RNase_PH_C"/>
    <property type="match status" value="1"/>
</dbReference>
<dbReference type="InterPro" id="IPR036345">
    <property type="entry name" value="ExoRNase_PH_dom2_sf"/>
</dbReference>
<dbReference type="HOGENOM" id="CLU_038194_0_0_1"/>